<feature type="signal peptide" evidence="1">
    <location>
        <begin position="1"/>
        <end position="20"/>
    </location>
</feature>
<organism evidence="2 3">
    <name type="scientific">Byssochlamys spectabilis</name>
    <name type="common">Paecilomyces variotii</name>
    <dbReference type="NCBI Taxonomy" id="264951"/>
    <lineage>
        <taxon>Eukaryota</taxon>
        <taxon>Fungi</taxon>
        <taxon>Dikarya</taxon>
        <taxon>Ascomycota</taxon>
        <taxon>Pezizomycotina</taxon>
        <taxon>Eurotiomycetes</taxon>
        <taxon>Eurotiomycetidae</taxon>
        <taxon>Eurotiales</taxon>
        <taxon>Thermoascaceae</taxon>
        <taxon>Paecilomyces</taxon>
    </lineage>
</organism>
<dbReference type="GeneID" id="39603017"/>
<comment type="caution">
    <text evidence="2">The sequence shown here is derived from an EMBL/GenBank/DDBJ whole genome shotgun (WGS) entry which is preliminary data.</text>
</comment>
<dbReference type="Proteomes" id="UP000283841">
    <property type="component" value="Unassembled WGS sequence"/>
</dbReference>
<dbReference type="STRING" id="264951.A0A443HJV7"/>
<dbReference type="InterPro" id="IPR005197">
    <property type="entry name" value="Glyco_hydro_71"/>
</dbReference>
<proteinExistence type="predicted"/>
<dbReference type="Pfam" id="PF03659">
    <property type="entry name" value="Glyco_hydro_71"/>
    <property type="match status" value="1"/>
</dbReference>
<feature type="chain" id="PRO_5019435188" evidence="1">
    <location>
        <begin position="21"/>
        <end position="446"/>
    </location>
</feature>
<dbReference type="EMBL" id="RCNU01000014">
    <property type="protein sequence ID" value="RWQ92138.1"/>
    <property type="molecule type" value="Genomic_DNA"/>
</dbReference>
<dbReference type="CDD" id="cd11577">
    <property type="entry name" value="GH71"/>
    <property type="match status" value="1"/>
</dbReference>
<dbReference type="AlphaFoldDB" id="A0A443HJV7"/>
<dbReference type="RefSeq" id="XP_028481783.1">
    <property type="nucleotide sequence ID" value="XM_028633740.1"/>
</dbReference>
<gene>
    <name evidence="2" type="ORF">C8Q69DRAFT_530818</name>
</gene>
<evidence type="ECO:0000313" key="3">
    <source>
        <dbReference type="Proteomes" id="UP000283841"/>
    </source>
</evidence>
<dbReference type="GO" id="GO:0051118">
    <property type="term" value="F:glucan endo-1,3-alpha-glucosidase activity"/>
    <property type="evidence" value="ECO:0007669"/>
    <property type="project" value="InterPro"/>
</dbReference>
<protein>
    <submittedName>
        <fullName evidence="2">Putative glucan endo-1,3-alpha-glucosidase agn1</fullName>
    </submittedName>
</protein>
<keyword evidence="3" id="KW-1185">Reference proteome</keyword>
<reference evidence="2 3" key="1">
    <citation type="journal article" date="2018" name="Front. Microbiol.">
        <title>Genomic and genetic insights into a cosmopolitan fungus, Paecilomyces variotii (Eurotiales).</title>
        <authorList>
            <person name="Urquhart A.S."/>
            <person name="Mondo S.J."/>
            <person name="Makela M.R."/>
            <person name="Hane J.K."/>
            <person name="Wiebenga A."/>
            <person name="He G."/>
            <person name="Mihaltcheva S."/>
            <person name="Pangilinan J."/>
            <person name="Lipzen A."/>
            <person name="Barry K."/>
            <person name="de Vries R.P."/>
            <person name="Grigoriev I.V."/>
            <person name="Idnurm A."/>
        </authorList>
    </citation>
    <scope>NUCLEOTIDE SEQUENCE [LARGE SCALE GENOMIC DNA]</scope>
    <source>
        <strain evidence="2 3">CBS 101075</strain>
    </source>
</reference>
<dbReference type="Gene3D" id="3.20.20.80">
    <property type="entry name" value="Glycosidases"/>
    <property type="match status" value="1"/>
</dbReference>
<name>A0A443HJV7_BYSSP</name>
<keyword evidence="1" id="KW-0732">Signal</keyword>
<evidence type="ECO:0000313" key="2">
    <source>
        <dbReference type="EMBL" id="RWQ92138.1"/>
    </source>
</evidence>
<accession>A0A443HJV7</accession>
<evidence type="ECO:0000256" key="1">
    <source>
        <dbReference type="SAM" id="SignalP"/>
    </source>
</evidence>
<sequence>MPLTTTITRALLLLGAHAAAQDTTMGKKVFAHYMVGSMTSSEAVTDVNDASNAGIDGFALNVMSTDPWSTSAIDDLFVAANSSSGFKLFFSFDMTHFNDPSQFLPLIGEYHTNSAYYLQNGKPFVSTYDGGTLTFGNTTPGDGWEAAFRRPLEGMGISPFFVPDFDDWSGYPNGFFSAFPVVDGAFSWETAWPQVSEGKANVSDAVDATLLHDAHSASKVYMMPLSTFQFKYLGPGQQWYRRGELNFAQRMGQILQLQPDFVEVVTWNDAGESHYVGDFWPEQIAGSDIGAYANGFDHKGWLQVLGPFITAYKAGVTDTSSILPPSGANAVGAIWYRTLLTSASCSSTISGSQNADDAMNFAIILPADTSGVTINVYSNNNQIGSYSGLPGLNAQSVPGLQAGGNQRAEVVDASGTTIASAVGTKDVQPQSTGSVCNYNYEVVGLS</sequence>
<dbReference type="VEuPathDB" id="FungiDB:C8Q69DRAFT_530818"/>